<dbReference type="EMBL" id="JAWDGP010005062">
    <property type="protein sequence ID" value="KAK3759913.1"/>
    <property type="molecule type" value="Genomic_DNA"/>
</dbReference>
<feature type="region of interest" description="Disordered" evidence="7">
    <location>
        <begin position="625"/>
        <end position="779"/>
    </location>
</feature>
<feature type="compositionally biased region" description="Basic and acidic residues" evidence="7">
    <location>
        <begin position="730"/>
        <end position="745"/>
    </location>
</feature>
<feature type="compositionally biased region" description="Acidic residues" evidence="7">
    <location>
        <begin position="1071"/>
        <end position="1081"/>
    </location>
</feature>
<keyword evidence="10" id="KW-1185">Reference proteome</keyword>
<reference evidence="9" key="1">
    <citation type="journal article" date="2023" name="G3 (Bethesda)">
        <title>A reference genome for the long-term kleptoplast-retaining sea slug Elysia crispata morphotype clarki.</title>
        <authorList>
            <person name="Eastman K.E."/>
            <person name="Pendleton A.L."/>
            <person name="Shaikh M.A."/>
            <person name="Suttiyut T."/>
            <person name="Ogas R."/>
            <person name="Tomko P."/>
            <person name="Gavelis G."/>
            <person name="Widhalm J.R."/>
            <person name="Wisecaver J.H."/>
        </authorList>
    </citation>
    <scope>NUCLEOTIDE SEQUENCE</scope>
    <source>
        <strain evidence="9">ECLA1</strain>
    </source>
</reference>
<evidence type="ECO:0000259" key="8">
    <source>
        <dbReference type="PROSITE" id="PS50802"/>
    </source>
</evidence>
<feature type="region of interest" description="Disordered" evidence="7">
    <location>
        <begin position="1110"/>
        <end position="1174"/>
    </location>
</feature>
<dbReference type="PANTHER" id="PTHR14843">
    <property type="entry name" value="DEUBIQUITINATING PROTEIN VCIP135"/>
    <property type="match status" value="1"/>
</dbReference>
<evidence type="ECO:0000313" key="10">
    <source>
        <dbReference type="Proteomes" id="UP001283361"/>
    </source>
</evidence>
<comment type="caution">
    <text evidence="9">The sequence shown here is derived from an EMBL/GenBank/DDBJ whole genome shotgun (WGS) entry which is preliminary data.</text>
</comment>
<evidence type="ECO:0000256" key="1">
    <source>
        <dbReference type="ARBA" id="ARBA00000707"/>
    </source>
</evidence>
<feature type="region of interest" description="Disordered" evidence="7">
    <location>
        <begin position="820"/>
        <end position="839"/>
    </location>
</feature>
<dbReference type="InterPro" id="IPR039087">
    <property type="entry name" value="VCPIP1"/>
</dbReference>
<dbReference type="GO" id="GO:0016320">
    <property type="term" value="P:endoplasmic reticulum membrane fusion"/>
    <property type="evidence" value="ECO:0007669"/>
    <property type="project" value="TreeGrafter"/>
</dbReference>
<keyword evidence="4" id="KW-0833">Ubl conjugation pathway</keyword>
<feature type="compositionally biased region" description="Polar residues" evidence="7">
    <location>
        <begin position="1241"/>
        <end position="1268"/>
    </location>
</feature>
<name>A0AAE1D853_9GAST</name>
<keyword evidence="5" id="KW-0378">Hydrolase</keyword>
<dbReference type="Pfam" id="PF02338">
    <property type="entry name" value="OTU"/>
    <property type="match status" value="1"/>
</dbReference>
<feature type="compositionally biased region" description="Basic residues" evidence="7">
    <location>
        <begin position="1117"/>
        <end position="1128"/>
    </location>
</feature>
<dbReference type="PROSITE" id="PS50802">
    <property type="entry name" value="OTU"/>
    <property type="match status" value="1"/>
</dbReference>
<sequence length="1483" mass="162299">MRDNAAVLCGFCPNPQCGKRLYFPENEASVECFGCGQRHTPSTLHNVERLTSDSDIVIGIVEALDRLLNARAKTEAVKKENHNYESLKVDGMTNYLCTILSPLLTSYGMDRATGKAKLLTEMGKPPVFDCGQLCDRAFLIDPAHLNVPSYGRDRSGSRTYLQDTLDQIKLSNEKEERLVPVHADGDGHCLVHAVSRALIGWELFWHPLRVNLKQHLINNLEKYKMQFQDFVDESEWTLIINECDPNFVPSGLEPTGLRNIHIFGLANVLRRPIVLLDCLDGIRSCGDYSAIFLPYFSPPTACMNKEGKLNSPLCIAWSSMGRNHFIPLVGVKGKKCPLLSRYMIQRSWGVSDIEIDKYVHFDEMGRCQIGGEKILQSTYIQRLVAAMSDVFYQNHSISPALLSDVHEQIFKANGLVCGLNVSLLLDKARTSISQKLLFVCLDCRSLALAQQVSPDWCRPGGELYDLAVSCHGPQLKDGQNYSFPLHNVVAVYDAKRNRLVPAPGQHKPTACLYCSGGEFRLVSADYSIQFKDGDRTFTKSNKCLCGFKHYWSGKEYDTSPKKILVLMEWGGKTVKSVVPWFQGEEDPSLNSNVYAMAQDLVQTHFPGEFGSERLVQKVVDQILRQTESPELDREKSPIPGVGQRSEEEAMEADSGQSHSSQPSAEGTPAAAEVDSREWSPLRASKAILTGMQRQSVHREELNKSTAEKRVRSQIEANASKHQQKLSSRLAAEERKALQKVPEKQKSPSPSPGGSVKTQLSQSSSSEEITTPSTNKRIRLTLSDNRNMTLDLPAECKFLELQGLISSATSLPASRLRIRHGFPPKELKPPASSGEDYRVPVQPGDRIMVDVVSVPSRDGDAVRRKSESGVESMLVDRSKLSSSSGRKSEPPWMSLAEGGMDEVSDRVLQGLMDPLLNSGGDSLDHSLSALALTAALENRDLWTHVQRLPHLFSVNGAFYRQVERDIGLEHGRHYQVPLLPHKVFVYNSHADRLELCLEPYGHFPVEVNVERNSESMLPSGRCNKQKPFSGQGHVLKSSQEERMPTDVPMSPKRHEARRLNTLCDPSVHQESIEEEEEEEEEPEPGRPGANSPSHRLSPADLVRHLPLSRGVGLSSVGRHSHHSGPQHHMPHQDGKLVRRGPGYSELSPIPENSGSATSPTEESSSGGSAFAGLTFGSGGGGGSGVNSRTDMLHQLVSRIEQAVEMMGSEAQAISEGRQPTFPSQHLQTTSSSLNEEEEPLSRDQTGSESRNGSGVMSDQAGEETTMTDNQDLRPAIGSGFLYSNPQSFTYPMPGSKDSANNDSNQKGTTEETSFEENKSAQETPSLSPSRRRQLPAIPTTSPVPFSTALSNSSVSPSSSSSSASSSARTSPERKSGSGRGSGMRNSGGSCKDMLPAALTPSPTSQAMVAALAGQVALDIAAMDTDNIQTPDGATADIAAMAMTEQGEDEMLEASGSPAKADGVGIKVSDEKMDTSFEDQKDVEI</sequence>
<feature type="compositionally biased region" description="Polar residues" evidence="7">
    <location>
        <begin position="654"/>
        <end position="664"/>
    </location>
</feature>
<gene>
    <name evidence="9" type="ORF">RRG08_044486</name>
</gene>
<dbReference type="InterPro" id="IPR003323">
    <property type="entry name" value="OTU_dom"/>
</dbReference>
<dbReference type="GO" id="GO:0035871">
    <property type="term" value="P:protein K11-linked deubiquitination"/>
    <property type="evidence" value="ECO:0007669"/>
    <property type="project" value="TreeGrafter"/>
</dbReference>
<feature type="region of interest" description="Disordered" evidence="7">
    <location>
        <begin position="1208"/>
        <end position="1398"/>
    </location>
</feature>
<feature type="compositionally biased region" description="Polar residues" evidence="7">
    <location>
        <begin position="1219"/>
        <end position="1228"/>
    </location>
</feature>
<dbReference type="CDD" id="cd22769">
    <property type="entry name" value="OTU_VCIP135"/>
    <property type="match status" value="1"/>
</dbReference>
<keyword evidence="3" id="KW-0645">Protease</keyword>
<evidence type="ECO:0000256" key="2">
    <source>
        <dbReference type="ARBA" id="ARBA00012759"/>
    </source>
</evidence>
<feature type="region of interest" description="Disordered" evidence="7">
    <location>
        <begin position="1015"/>
        <end position="1096"/>
    </location>
</feature>
<dbReference type="PANTHER" id="PTHR14843:SF2">
    <property type="entry name" value="DEUBIQUITINATING PROTEIN VCPIP1"/>
    <property type="match status" value="1"/>
</dbReference>
<keyword evidence="6" id="KW-0788">Thiol protease</keyword>
<protein>
    <recommendedName>
        <fullName evidence="2">ubiquitinyl hydrolase 1</fullName>
        <ecNumber evidence="2">3.4.19.12</ecNumber>
    </recommendedName>
</protein>
<organism evidence="9 10">
    <name type="scientific">Elysia crispata</name>
    <name type="common">lettuce slug</name>
    <dbReference type="NCBI Taxonomy" id="231223"/>
    <lineage>
        <taxon>Eukaryota</taxon>
        <taxon>Metazoa</taxon>
        <taxon>Spiralia</taxon>
        <taxon>Lophotrochozoa</taxon>
        <taxon>Mollusca</taxon>
        <taxon>Gastropoda</taxon>
        <taxon>Heterobranchia</taxon>
        <taxon>Euthyneura</taxon>
        <taxon>Panpulmonata</taxon>
        <taxon>Sacoglossa</taxon>
        <taxon>Placobranchoidea</taxon>
        <taxon>Plakobranchidae</taxon>
        <taxon>Elysia</taxon>
    </lineage>
</organism>
<feature type="compositionally biased region" description="Polar residues" evidence="7">
    <location>
        <begin position="714"/>
        <end position="726"/>
    </location>
</feature>
<feature type="region of interest" description="Disordered" evidence="7">
    <location>
        <begin position="857"/>
        <end position="892"/>
    </location>
</feature>
<dbReference type="InterPro" id="IPR045827">
    <property type="entry name" value="VCPIP1_N"/>
</dbReference>
<dbReference type="GO" id="GO:0090168">
    <property type="term" value="P:Golgi reassembly"/>
    <property type="evidence" value="ECO:0007669"/>
    <property type="project" value="TreeGrafter"/>
</dbReference>
<dbReference type="GO" id="GO:0006508">
    <property type="term" value="P:proteolysis"/>
    <property type="evidence" value="ECO:0007669"/>
    <property type="project" value="UniProtKB-KW"/>
</dbReference>
<dbReference type="GO" id="GO:0016567">
    <property type="term" value="P:protein ubiquitination"/>
    <property type="evidence" value="ECO:0007669"/>
    <property type="project" value="InterPro"/>
</dbReference>
<dbReference type="Proteomes" id="UP001283361">
    <property type="component" value="Unassembled WGS sequence"/>
</dbReference>
<comment type="catalytic activity">
    <reaction evidence="1">
        <text>Thiol-dependent hydrolysis of ester, thioester, amide, peptide and isopeptide bonds formed by the C-terminal Gly of ubiquitin (a 76-residue protein attached to proteins as an intracellular targeting signal).</text>
        <dbReference type="EC" id="3.4.19.12"/>
    </reaction>
</comment>
<dbReference type="InterPro" id="IPR048857">
    <property type="entry name" value="OTU1_Ubl"/>
</dbReference>
<accession>A0AAE1D853</accession>
<feature type="compositionally biased region" description="Low complexity" evidence="7">
    <location>
        <begin position="751"/>
        <end position="773"/>
    </location>
</feature>
<dbReference type="Gene3D" id="3.10.20.90">
    <property type="entry name" value="Phosphatidylinositol 3-kinase Catalytic Subunit, Chain A, domain 1"/>
    <property type="match status" value="1"/>
</dbReference>
<dbReference type="GO" id="GO:0071108">
    <property type="term" value="P:protein K48-linked deubiquitination"/>
    <property type="evidence" value="ECO:0007669"/>
    <property type="project" value="TreeGrafter"/>
</dbReference>
<dbReference type="EC" id="3.4.19.12" evidence="2"/>
<feature type="compositionally biased region" description="Basic and acidic residues" evidence="7">
    <location>
        <begin position="857"/>
        <end position="878"/>
    </location>
</feature>
<dbReference type="Pfam" id="PF19437">
    <property type="entry name" value="VCIP135_N"/>
    <property type="match status" value="1"/>
</dbReference>
<proteinExistence type="predicted"/>
<feature type="compositionally biased region" description="Polar residues" evidence="7">
    <location>
        <begin position="1296"/>
        <end position="1310"/>
    </location>
</feature>
<evidence type="ECO:0000256" key="6">
    <source>
        <dbReference type="ARBA" id="ARBA00022807"/>
    </source>
</evidence>
<feature type="domain" description="OTU" evidence="8">
    <location>
        <begin position="178"/>
        <end position="331"/>
    </location>
</feature>
<evidence type="ECO:0000256" key="3">
    <source>
        <dbReference type="ARBA" id="ARBA00022670"/>
    </source>
</evidence>
<evidence type="ECO:0000313" key="9">
    <source>
        <dbReference type="EMBL" id="KAK3759913.1"/>
    </source>
</evidence>
<evidence type="ECO:0000256" key="4">
    <source>
        <dbReference type="ARBA" id="ARBA00022786"/>
    </source>
</evidence>
<feature type="compositionally biased region" description="Low complexity" evidence="7">
    <location>
        <begin position="1152"/>
        <end position="1173"/>
    </location>
</feature>
<dbReference type="CDD" id="cd17059">
    <property type="entry name" value="Ubl_OTU1"/>
    <property type="match status" value="1"/>
</dbReference>
<feature type="compositionally biased region" description="Basic and acidic residues" evidence="7">
    <location>
        <begin position="696"/>
        <end position="712"/>
    </location>
</feature>
<dbReference type="GO" id="GO:0004843">
    <property type="term" value="F:cysteine-type deubiquitinase activity"/>
    <property type="evidence" value="ECO:0007669"/>
    <property type="project" value="UniProtKB-EC"/>
</dbReference>
<dbReference type="Pfam" id="PF21403">
    <property type="entry name" value="OTU1_UBXL"/>
    <property type="match status" value="1"/>
</dbReference>
<evidence type="ECO:0000256" key="5">
    <source>
        <dbReference type="ARBA" id="ARBA00022801"/>
    </source>
</evidence>
<evidence type="ECO:0000256" key="7">
    <source>
        <dbReference type="SAM" id="MobiDB-lite"/>
    </source>
</evidence>
<feature type="compositionally biased region" description="Low complexity" evidence="7">
    <location>
        <begin position="1345"/>
        <end position="1368"/>
    </location>
</feature>